<proteinExistence type="predicted"/>
<keyword evidence="2" id="KW-1185">Reference proteome</keyword>
<name>A0ACC6JR78_9PSED</name>
<sequence>MKLAFIITGLGLGGAEKQVSALIDEFKSQDDEIILISLTGETIVTPKDKTIKIYSLMMKKNPWSQLVAAYTIIKTLRNFKPDVIHSHMFHANILARIYRLFCLPNALICTAHNTNEGGFFHVLAYRITDRLASKTTNVSQEAVDAFVRLKAAPAHRISTVHNGIDTQLFHFNLADRKSIRDSLGLDKDTSVFINIGRFHPQKDHQNLITAFSQLKEEKKILLLVGDGPLRNEIESTIAALEMTDKIKLLGARDDIPALLSASDVFVLSSAYEGFPLVVGEAMACERVVVATNCGGPKEFLGDCGFIIPPADAQALARGLEQAILLSKDEKEIAGKAARQRVISYFSLNAAVAEWKKIYRTVSLKTKSA</sequence>
<accession>A0ACC6JR78</accession>
<reference evidence="1" key="1">
    <citation type="submission" date="2023-07" db="EMBL/GenBank/DDBJ databases">
        <title>Sorghum-associated microbial communities from plants grown in Nebraska, USA.</title>
        <authorList>
            <person name="Schachtman D."/>
        </authorList>
    </citation>
    <scope>NUCLEOTIDE SEQUENCE</scope>
    <source>
        <strain evidence="1">BE46</strain>
    </source>
</reference>
<protein>
    <submittedName>
        <fullName evidence="1">Glycosyltransferase involved in cell wall biosynthesis</fullName>
    </submittedName>
</protein>
<dbReference type="EMBL" id="JAVDSD010000008">
    <property type="protein sequence ID" value="MDR6608791.1"/>
    <property type="molecule type" value="Genomic_DNA"/>
</dbReference>
<organism evidence="1 2">
    <name type="scientific">Pseudomonas synxantha</name>
    <dbReference type="NCBI Taxonomy" id="47883"/>
    <lineage>
        <taxon>Bacteria</taxon>
        <taxon>Pseudomonadati</taxon>
        <taxon>Pseudomonadota</taxon>
        <taxon>Gammaproteobacteria</taxon>
        <taxon>Pseudomonadales</taxon>
        <taxon>Pseudomonadaceae</taxon>
        <taxon>Pseudomonas</taxon>
    </lineage>
</organism>
<comment type="caution">
    <text evidence="1">The sequence shown here is derived from an EMBL/GenBank/DDBJ whole genome shotgun (WGS) entry which is preliminary data.</text>
</comment>
<evidence type="ECO:0000313" key="1">
    <source>
        <dbReference type="EMBL" id="MDR6608791.1"/>
    </source>
</evidence>
<gene>
    <name evidence="1" type="ORF">J2X87_003878</name>
</gene>
<evidence type="ECO:0000313" key="2">
    <source>
        <dbReference type="Proteomes" id="UP001259420"/>
    </source>
</evidence>
<dbReference type="Proteomes" id="UP001259420">
    <property type="component" value="Unassembled WGS sequence"/>
</dbReference>